<feature type="transmembrane region" description="Helical" evidence="1">
    <location>
        <begin position="70"/>
        <end position="87"/>
    </location>
</feature>
<feature type="transmembrane region" description="Helical" evidence="1">
    <location>
        <begin position="44"/>
        <end position="63"/>
    </location>
</feature>
<accession>A0A6M4MED9</accession>
<dbReference type="RefSeq" id="WP_075607757.1">
    <property type="nucleotide sequence ID" value="NZ_CP052766.1"/>
</dbReference>
<feature type="transmembrane region" description="Helical" evidence="1">
    <location>
        <begin position="12"/>
        <end position="32"/>
    </location>
</feature>
<dbReference type="Proteomes" id="UP000219285">
    <property type="component" value="Chromosome"/>
</dbReference>
<evidence type="ECO:0000313" key="2">
    <source>
        <dbReference type="EMBL" id="QJR80945.1"/>
    </source>
</evidence>
<keyword evidence="1" id="KW-1133">Transmembrane helix</keyword>
<dbReference type="AlphaFoldDB" id="A0A6M4MED9"/>
<protein>
    <recommendedName>
        <fullName evidence="4">DNA gyrase subunit B</fullName>
    </recommendedName>
</protein>
<organism evidence="2 3">
    <name type="scientific">Alteromonas pelagimontana</name>
    <dbReference type="NCBI Taxonomy" id="1858656"/>
    <lineage>
        <taxon>Bacteria</taxon>
        <taxon>Pseudomonadati</taxon>
        <taxon>Pseudomonadota</taxon>
        <taxon>Gammaproteobacteria</taxon>
        <taxon>Alteromonadales</taxon>
        <taxon>Alteromonadaceae</taxon>
        <taxon>Alteromonas/Salinimonas group</taxon>
        <taxon>Alteromonas</taxon>
    </lineage>
</organism>
<evidence type="ECO:0008006" key="4">
    <source>
        <dbReference type="Google" id="ProtNLM"/>
    </source>
</evidence>
<sequence>MRAGLMNNFSQARHTGVITLLLVGFTIAYPAIVYLNLESVRPQWFAIILLSVLALRLVFVGKIKSRTDSIATAFAGTFCVAIILFDSVVLLKFYPVMMNAGMGLMFLLSLKDQQTLIEKFARASGSTVPEQARDYLRALSMVWGVLLLGNGAVAAYTALFASLSTWALYNGIISYLLLAGFALMELSYRGYYKKRHSIVDE</sequence>
<feature type="transmembrane region" description="Helical" evidence="1">
    <location>
        <begin position="141"/>
        <end position="161"/>
    </location>
</feature>
<evidence type="ECO:0000256" key="1">
    <source>
        <dbReference type="SAM" id="Phobius"/>
    </source>
</evidence>
<keyword evidence="3" id="KW-1185">Reference proteome</keyword>
<keyword evidence="1" id="KW-0472">Membrane</keyword>
<dbReference type="EMBL" id="CP052766">
    <property type="protein sequence ID" value="QJR80945.1"/>
    <property type="molecule type" value="Genomic_DNA"/>
</dbReference>
<feature type="transmembrane region" description="Helical" evidence="1">
    <location>
        <begin position="167"/>
        <end position="188"/>
    </location>
</feature>
<name>A0A6M4MED9_9ALTE</name>
<reference evidence="2 3" key="2">
    <citation type="submission" date="2020-04" db="EMBL/GenBank/DDBJ databases">
        <title>Complete genome sequence of Alteromonas pelagimontana 5.12T.</title>
        <authorList>
            <person name="Sinha R.K."/>
            <person name="Krishnan K.P."/>
            <person name="Kurian J.P."/>
        </authorList>
    </citation>
    <scope>NUCLEOTIDE SEQUENCE [LARGE SCALE GENOMIC DNA]</scope>
    <source>
        <strain evidence="2 3">5.12</strain>
    </source>
</reference>
<evidence type="ECO:0000313" key="3">
    <source>
        <dbReference type="Proteomes" id="UP000219285"/>
    </source>
</evidence>
<proteinExistence type="predicted"/>
<keyword evidence="1" id="KW-0812">Transmembrane</keyword>
<reference evidence="3" key="1">
    <citation type="submission" date="2014-12" db="EMBL/GenBank/DDBJ databases">
        <title>Complete genome sequence of a multi-drug resistant Klebsiella pneumoniae.</title>
        <authorList>
            <person name="Hua X."/>
            <person name="Chen Q."/>
            <person name="Li X."/>
            <person name="Feng Y."/>
            <person name="Ruan Z."/>
            <person name="Yu Y."/>
        </authorList>
    </citation>
    <scope>NUCLEOTIDE SEQUENCE [LARGE SCALE GENOMIC DNA]</scope>
    <source>
        <strain evidence="3">5.12</strain>
    </source>
</reference>
<dbReference type="OrthoDB" id="8537043at2"/>
<dbReference type="KEGG" id="apel:CA267_009220"/>
<gene>
    <name evidence="2" type="ORF">CA267_009220</name>
</gene>